<evidence type="ECO:0000313" key="3">
    <source>
        <dbReference type="Proteomes" id="UP000733372"/>
    </source>
</evidence>
<gene>
    <name evidence="2" type="ORF">KHW66_04965</name>
</gene>
<accession>A0A943G168</accession>
<reference evidence="2" key="1">
    <citation type="submission" date="2021-02" db="EMBL/GenBank/DDBJ databases">
        <title>Infant gut strain persistence is associated with maternal origin, phylogeny, and functional potential including surface adhesion and iron acquisition.</title>
        <authorList>
            <person name="Lou Y.C."/>
        </authorList>
    </citation>
    <scope>NUCLEOTIDE SEQUENCE</scope>
    <source>
        <strain evidence="2">L3_101_367G1_dasL3_101_367G1_metabat.metabat.26</strain>
    </source>
</reference>
<dbReference type="AlphaFoldDB" id="A0A943G168"/>
<dbReference type="RefSeq" id="WP_187358265.1">
    <property type="nucleotide sequence ID" value="NZ_CABHNO010000044.1"/>
</dbReference>
<dbReference type="Proteomes" id="UP000733372">
    <property type="component" value="Unassembled WGS sequence"/>
</dbReference>
<dbReference type="EMBL" id="JAGZAM010000007">
    <property type="protein sequence ID" value="MBS5687401.1"/>
    <property type="molecule type" value="Genomic_DNA"/>
</dbReference>
<sequence>MLYRNKKTGAVIETDCLISGGDWEPDRADAAPDATSEADTGADPPAAKSKRKGRATV</sequence>
<evidence type="ECO:0000256" key="1">
    <source>
        <dbReference type="SAM" id="MobiDB-lite"/>
    </source>
</evidence>
<feature type="compositionally biased region" description="Basic residues" evidence="1">
    <location>
        <begin position="48"/>
        <end position="57"/>
    </location>
</feature>
<comment type="caution">
    <text evidence="2">The sequence shown here is derived from an EMBL/GenBank/DDBJ whole genome shotgun (WGS) entry which is preliminary data.</text>
</comment>
<proteinExistence type="predicted"/>
<feature type="region of interest" description="Disordered" evidence="1">
    <location>
        <begin position="18"/>
        <end position="57"/>
    </location>
</feature>
<organism evidence="2 3">
    <name type="scientific">Faecalibacterium prausnitzii</name>
    <dbReference type="NCBI Taxonomy" id="853"/>
    <lineage>
        <taxon>Bacteria</taxon>
        <taxon>Bacillati</taxon>
        <taxon>Bacillota</taxon>
        <taxon>Clostridia</taxon>
        <taxon>Eubacteriales</taxon>
        <taxon>Oscillospiraceae</taxon>
        <taxon>Faecalibacterium</taxon>
    </lineage>
</organism>
<name>A0A943G168_9FIRM</name>
<protein>
    <submittedName>
        <fullName evidence="2">Uncharacterized protein</fullName>
    </submittedName>
</protein>
<evidence type="ECO:0000313" key="2">
    <source>
        <dbReference type="EMBL" id="MBS5687401.1"/>
    </source>
</evidence>